<dbReference type="GO" id="GO:0006102">
    <property type="term" value="P:isocitrate metabolic process"/>
    <property type="evidence" value="ECO:0007669"/>
    <property type="project" value="EnsemblFungi"/>
</dbReference>
<dbReference type="InParanoid" id="A3LYS8"/>
<dbReference type="GO" id="GO:0051287">
    <property type="term" value="F:NAD binding"/>
    <property type="evidence" value="ECO:0007669"/>
    <property type="project" value="InterPro"/>
</dbReference>
<dbReference type="Proteomes" id="UP000002258">
    <property type="component" value="Chromosome 7"/>
</dbReference>
<dbReference type="OMA" id="TCAHKAN"/>
<dbReference type="NCBIfam" id="TIGR00175">
    <property type="entry name" value="mito_nad_idh"/>
    <property type="match status" value="1"/>
</dbReference>
<keyword evidence="16" id="KW-1185">Reference proteome</keyword>
<dbReference type="FunCoup" id="A3LYS8">
    <property type="interactions" value="779"/>
</dbReference>
<dbReference type="Gene3D" id="3.40.718.10">
    <property type="entry name" value="Isopropylmalate Dehydrogenase"/>
    <property type="match status" value="1"/>
</dbReference>
<organism evidence="15 16">
    <name type="scientific">Scheffersomyces stipitis (strain ATCC 58785 / CBS 6054 / NBRC 10063 / NRRL Y-11545)</name>
    <name type="common">Yeast</name>
    <name type="synonym">Pichia stipitis</name>
    <dbReference type="NCBI Taxonomy" id="322104"/>
    <lineage>
        <taxon>Eukaryota</taxon>
        <taxon>Fungi</taxon>
        <taxon>Dikarya</taxon>
        <taxon>Ascomycota</taxon>
        <taxon>Saccharomycotina</taxon>
        <taxon>Pichiomycetes</taxon>
        <taxon>Debaryomycetaceae</taxon>
        <taxon>Scheffersomyces</taxon>
    </lineage>
</organism>
<name>A3LYS8_PICST</name>
<evidence type="ECO:0000256" key="7">
    <source>
        <dbReference type="ARBA" id="ARBA00022723"/>
    </source>
</evidence>
<evidence type="ECO:0000256" key="11">
    <source>
        <dbReference type="ARBA" id="ARBA00030631"/>
    </source>
</evidence>
<evidence type="ECO:0000256" key="13">
    <source>
        <dbReference type="ARBA" id="ARBA00071938"/>
    </source>
</evidence>
<comment type="subunit">
    <text evidence="4">Octamer of two non-identical subunits IDH1 and IDH2.</text>
</comment>
<evidence type="ECO:0000256" key="12">
    <source>
        <dbReference type="ARBA" id="ARBA00030683"/>
    </source>
</evidence>
<dbReference type="RefSeq" id="XP_001386057.1">
    <property type="nucleotide sequence ID" value="XM_001386020.1"/>
</dbReference>
<evidence type="ECO:0000256" key="9">
    <source>
        <dbReference type="ARBA" id="ARBA00022946"/>
    </source>
</evidence>
<accession>A3LYS8</accession>
<dbReference type="EMBL" id="CP000501">
    <property type="protein sequence ID" value="ABN68028.1"/>
    <property type="molecule type" value="Genomic_DNA"/>
</dbReference>
<gene>
    <name evidence="15" type="primary">IDH1</name>
    <name evidence="15" type="ORF">PICST_91057</name>
</gene>
<comment type="catalytic activity">
    <reaction evidence="1">
        <text>D-threo-isocitrate + NAD(+) = 2-oxoglutarate + CO2 + NADH</text>
        <dbReference type="Rhea" id="RHEA:23632"/>
        <dbReference type="ChEBI" id="CHEBI:15562"/>
        <dbReference type="ChEBI" id="CHEBI:16526"/>
        <dbReference type="ChEBI" id="CHEBI:16810"/>
        <dbReference type="ChEBI" id="CHEBI:57540"/>
        <dbReference type="ChEBI" id="CHEBI:57945"/>
        <dbReference type="EC" id="1.1.1.41"/>
    </reaction>
</comment>
<dbReference type="GO" id="GO:0006099">
    <property type="term" value="P:tricarboxylic acid cycle"/>
    <property type="evidence" value="ECO:0007669"/>
    <property type="project" value="UniProtKB-KW"/>
</dbReference>
<sequence>MLRTTLVQKSAVRSLATFASPESVLPKKYGGRFTVTLIPGDGVGQEITDSVKTIFKAQNVPIDWEVIDVSGLESSGKNGVTEAVESLKRNKVGLKGILYTPTGSSAKSLNVALRKELDIYASLVLIKNIPGVKSRLDGIDFALVRENTEGEYSGLEHQSYPGVVESLKIMTRFKSERIAKFAFDFAKKNNRQLVTAIHKANIMKLGDGLFRQTVKDVGQDYSGIEVNDLIVDNASMQAVAKPQQFDVLVTPNLYGSILSNIGAALIGGPGLVPGANFGREYAVFEPGCRHVGLDLKGQNTANPTAMILSSAMMLRHLGLNDEADKISAATYEVIADGKIRTKDIGGTSSTTEFTKAIVDKLA</sequence>
<dbReference type="PANTHER" id="PTHR11835:SF42">
    <property type="entry name" value="ISOCITRATE DEHYDROGENASE [NAD] SUBUNIT BETA, MITOCHONDRIAL"/>
    <property type="match status" value="1"/>
</dbReference>
<evidence type="ECO:0000256" key="2">
    <source>
        <dbReference type="ARBA" id="ARBA00004173"/>
    </source>
</evidence>
<evidence type="ECO:0000259" key="14">
    <source>
        <dbReference type="SMART" id="SM01329"/>
    </source>
</evidence>
<evidence type="ECO:0000256" key="4">
    <source>
        <dbReference type="ARBA" id="ARBA00011567"/>
    </source>
</evidence>
<dbReference type="InterPro" id="IPR019818">
    <property type="entry name" value="IsoCit/isopropylmalate_DH_CS"/>
</dbReference>
<keyword evidence="6" id="KW-0816">Tricarboxylic acid cycle</keyword>
<evidence type="ECO:0000256" key="8">
    <source>
        <dbReference type="ARBA" id="ARBA00022842"/>
    </source>
</evidence>
<dbReference type="OrthoDB" id="10261637at2759"/>
<keyword evidence="8" id="KW-0460">Magnesium</keyword>
<dbReference type="eggNOG" id="KOG0784">
    <property type="taxonomic scope" value="Eukaryota"/>
</dbReference>
<keyword evidence="9" id="KW-0809">Transit peptide</keyword>
<reference evidence="15 16" key="1">
    <citation type="journal article" date="2007" name="Nat. Biotechnol.">
        <title>Genome sequence of the lignocellulose-bioconverting and xylose-fermenting yeast Pichia stipitis.</title>
        <authorList>
            <person name="Jeffries T.W."/>
            <person name="Grigoriev I.V."/>
            <person name="Grimwood J."/>
            <person name="Laplaza J.M."/>
            <person name="Aerts A."/>
            <person name="Salamov A."/>
            <person name="Schmutz J."/>
            <person name="Lindquist E."/>
            <person name="Dehal P."/>
            <person name="Shapiro H."/>
            <person name="Jin Y.S."/>
            <person name="Passoth V."/>
            <person name="Richardson P.M."/>
        </authorList>
    </citation>
    <scope>NUCLEOTIDE SEQUENCE [LARGE SCALE GENOMIC DNA]</scope>
    <source>
        <strain evidence="16">ATCC 58785 / CBS 6054 / NBRC 10063 / NRRL Y-11545</strain>
    </source>
</reference>
<dbReference type="GO" id="GO:0042645">
    <property type="term" value="C:mitochondrial nucleoid"/>
    <property type="evidence" value="ECO:0007669"/>
    <property type="project" value="EnsemblFungi"/>
</dbReference>
<evidence type="ECO:0000256" key="6">
    <source>
        <dbReference type="ARBA" id="ARBA00022532"/>
    </source>
</evidence>
<dbReference type="GO" id="GO:0004449">
    <property type="term" value="F:isocitrate dehydrogenase (NAD+) activity"/>
    <property type="evidence" value="ECO:0007669"/>
    <property type="project" value="UniProtKB-EC"/>
</dbReference>
<protein>
    <recommendedName>
        <fullName evidence="13">Isocitrate dehydrogenase [NAD] subunit 1, mitochondrial</fullName>
        <ecNumber evidence="5">1.1.1.41</ecNumber>
    </recommendedName>
    <alternativeName>
        <fullName evidence="12">Isocitric dehydrogenase</fullName>
    </alternativeName>
    <alternativeName>
        <fullName evidence="11">NAD(+)-specific ICDH</fullName>
    </alternativeName>
</protein>
<dbReference type="Pfam" id="PF00180">
    <property type="entry name" value="Iso_dh"/>
    <property type="match status" value="1"/>
</dbReference>
<evidence type="ECO:0000313" key="15">
    <source>
        <dbReference type="EMBL" id="ABN68028.1"/>
    </source>
</evidence>
<evidence type="ECO:0000256" key="10">
    <source>
        <dbReference type="ARBA" id="ARBA00023128"/>
    </source>
</evidence>
<evidence type="ECO:0000313" key="16">
    <source>
        <dbReference type="Proteomes" id="UP000002258"/>
    </source>
</evidence>
<dbReference type="GO" id="GO:0000287">
    <property type="term" value="F:magnesium ion binding"/>
    <property type="evidence" value="ECO:0007669"/>
    <property type="project" value="InterPro"/>
</dbReference>
<dbReference type="SUPFAM" id="SSF53659">
    <property type="entry name" value="Isocitrate/Isopropylmalate dehydrogenase-like"/>
    <property type="match status" value="1"/>
</dbReference>
<dbReference type="InterPro" id="IPR004434">
    <property type="entry name" value="Isocitrate_DH_NAD"/>
</dbReference>
<dbReference type="EC" id="1.1.1.41" evidence="5"/>
<dbReference type="PROSITE" id="PS00470">
    <property type="entry name" value="IDH_IMDH"/>
    <property type="match status" value="1"/>
</dbReference>
<dbReference type="FunFam" id="3.40.718.10:FF:000001">
    <property type="entry name" value="Isocitrate dehydrogenase [NAD] subunit, mitochondrial"/>
    <property type="match status" value="1"/>
</dbReference>
<dbReference type="HOGENOM" id="CLU_031953_0_0_1"/>
<evidence type="ECO:0000256" key="3">
    <source>
        <dbReference type="ARBA" id="ARBA00007769"/>
    </source>
</evidence>
<dbReference type="KEGG" id="pic:PICST_91057"/>
<dbReference type="SMART" id="SM01329">
    <property type="entry name" value="Iso_dh"/>
    <property type="match status" value="1"/>
</dbReference>
<keyword evidence="10" id="KW-0496">Mitochondrion</keyword>
<dbReference type="InterPro" id="IPR024084">
    <property type="entry name" value="IsoPropMal-DH-like_dom"/>
</dbReference>
<dbReference type="STRING" id="322104.A3LYS8"/>
<evidence type="ECO:0000256" key="5">
    <source>
        <dbReference type="ARBA" id="ARBA00013012"/>
    </source>
</evidence>
<feature type="domain" description="Isopropylmalate dehydrogenase-like" evidence="14">
    <location>
        <begin position="34"/>
        <end position="357"/>
    </location>
</feature>
<comment type="similarity">
    <text evidence="3">Belongs to the isocitrate and isopropylmalate dehydrogenases family.</text>
</comment>
<dbReference type="PANTHER" id="PTHR11835">
    <property type="entry name" value="DECARBOXYLATING DEHYDROGENASES-ISOCITRATE, ISOPROPYLMALATE, TARTRATE"/>
    <property type="match status" value="1"/>
</dbReference>
<dbReference type="GeneID" id="4840458"/>
<proteinExistence type="inferred from homology"/>
<dbReference type="AlphaFoldDB" id="A3LYS8"/>
<comment type="subcellular location">
    <subcellularLocation>
        <location evidence="2">Mitochondrion</location>
    </subcellularLocation>
</comment>
<evidence type="ECO:0000256" key="1">
    <source>
        <dbReference type="ARBA" id="ARBA00000837"/>
    </source>
</evidence>
<dbReference type="GO" id="GO:0045242">
    <property type="term" value="C:isocitrate dehydrogenase complex (NAD+)"/>
    <property type="evidence" value="ECO:0007669"/>
    <property type="project" value="EnsemblFungi"/>
</dbReference>
<keyword evidence="7" id="KW-0479">Metal-binding</keyword>